<dbReference type="PANTHER" id="PTHR48081:SF30">
    <property type="entry name" value="ACETYL-HYDROLASE LIPR-RELATED"/>
    <property type="match status" value="1"/>
</dbReference>
<dbReference type="SUPFAM" id="SSF53474">
    <property type="entry name" value="alpha/beta-Hydrolases"/>
    <property type="match status" value="1"/>
</dbReference>
<name>A0A3N1DB53_9ACTN</name>
<keyword evidence="2" id="KW-0378">Hydrolase</keyword>
<dbReference type="Proteomes" id="UP000272400">
    <property type="component" value="Unassembled WGS sequence"/>
</dbReference>
<dbReference type="AlphaFoldDB" id="A0A3N1DB53"/>
<protein>
    <submittedName>
        <fullName evidence="4">Acetyl esterase/lipase</fullName>
    </submittedName>
</protein>
<organism evidence="4 5">
    <name type="scientific">Actinocorallia herbida</name>
    <dbReference type="NCBI Taxonomy" id="58109"/>
    <lineage>
        <taxon>Bacteria</taxon>
        <taxon>Bacillati</taxon>
        <taxon>Actinomycetota</taxon>
        <taxon>Actinomycetes</taxon>
        <taxon>Streptosporangiales</taxon>
        <taxon>Thermomonosporaceae</taxon>
        <taxon>Actinocorallia</taxon>
    </lineage>
</organism>
<comment type="caution">
    <text evidence="4">The sequence shown here is derived from an EMBL/GenBank/DDBJ whole genome shotgun (WGS) entry which is preliminary data.</text>
</comment>
<comment type="similarity">
    <text evidence="1">Belongs to the 'GDXG' lipolytic enzyme family.</text>
</comment>
<dbReference type="RefSeq" id="WP_123669310.1">
    <property type="nucleotide sequence ID" value="NZ_RJKE01000001.1"/>
</dbReference>
<dbReference type="OrthoDB" id="128186at2"/>
<dbReference type="InterPro" id="IPR013094">
    <property type="entry name" value="AB_hydrolase_3"/>
</dbReference>
<dbReference type="InterPro" id="IPR050300">
    <property type="entry name" value="GDXG_lipolytic_enzyme"/>
</dbReference>
<feature type="domain" description="Alpha/beta hydrolase fold-3" evidence="3">
    <location>
        <begin position="106"/>
        <end position="303"/>
    </location>
</feature>
<dbReference type="GO" id="GO:0004806">
    <property type="term" value="F:triacylglycerol lipase activity"/>
    <property type="evidence" value="ECO:0007669"/>
    <property type="project" value="TreeGrafter"/>
</dbReference>
<dbReference type="InterPro" id="IPR029058">
    <property type="entry name" value="AB_hydrolase_fold"/>
</dbReference>
<sequence>MAEDLVSSVPAPLSRDPQWEWRPSVQSRVLGGALRLTMRPLIHHAPSRPLPIRVARRALDRAAGLMPTDRRVRVERVRDPHLRTGHVMRGEWIIPDSADAPESGAVLYLHGGGYILCSPQTHRPLTTRVALDTGLPVLVPNYRLAPEHPFPAALDDALAAYRWLLERGHDRVVIMGDSAGGHLAASLAGEIARTGLAEPAGVVLYSPWVDLSCELSVPADKDVKDAFISPFAARRVGRLVAGREIDPRLHLLTADWAALPPVLIQVGGAEVLRPEAEELARLLTAAGGRVDLQIWAGQMHVFQLLNRFLPDADEAMRETAAFITDALAAPDQGDLTIVA</sequence>
<evidence type="ECO:0000256" key="1">
    <source>
        <dbReference type="ARBA" id="ARBA00010515"/>
    </source>
</evidence>
<reference evidence="4 5" key="1">
    <citation type="submission" date="2018-11" db="EMBL/GenBank/DDBJ databases">
        <title>Sequencing the genomes of 1000 actinobacteria strains.</title>
        <authorList>
            <person name="Klenk H.-P."/>
        </authorList>
    </citation>
    <scope>NUCLEOTIDE SEQUENCE [LARGE SCALE GENOMIC DNA]</scope>
    <source>
        <strain evidence="4 5">DSM 44254</strain>
    </source>
</reference>
<dbReference type="PANTHER" id="PTHR48081">
    <property type="entry name" value="AB HYDROLASE SUPERFAMILY PROTEIN C4A8.06C"/>
    <property type="match status" value="1"/>
</dbReference>
<dbReference type="Pfam" id="PF07859">
    <property type="entry name" value="Abhydrolase_3"/>
    <property type="match status" value="1"/>
</dbReference>
<evidence type="ECO:0000259" key="3">
    <source>
        <dbReference type="Pfam" id="PF07859"/>
    </source>
</evidence>
<dbReference type="EMBL" id="RJKE01000001">
    <property type="protein sequence ID" value="ROO90338.1"/>
    <property type="molecule type" value="Genomic_DNA"/>
</dbReference>
<evidence type="ECO:0000313" key="5">
    <source>
        <dbReference type="Proteomes" id="UP000272400"/>
    </source>
</evidence>
<dbReference type="Gene3D" id="3.40.50.1820">
    <property type="entry name" value="alpha/beta hydrolase"/>
    <property type="match status" value="1"/>
</dbReference>
<dbReference type="InterPro" id="IPR002168">
    <property type="entry name" value="Lipase_GDXG_HIS_AS"/>
</dbReference>
<evidence type="ECO:0000256" key="2">
    <source>
        <dbReference type="ARBA" id="ARBA00022801"/>
    </source>
</evidence>
<accession>A0A3N1DB53</accession>
<evidence type="ECO:0000313" key="4">
    <source>
        <dbReference type="EMBL" id="ROO90338.1"/>
    </source>
</evidence>
<proteinExistence type="inferred from homology"/>
<gene>
    <name evidence="4" type="ORF">EDD29_8062</name>
</gene>
<keyword evidence="5" id="KW-1185">Reference proteome</keyword>
<dbReference type="PROSITE" id="PS01173">
    <property type="entry name" value="LIPASE_GDXG_HIS"/>
    <property type="match status" value="1"/>
</dbReference>